<keyword evidence="2" id="KW-1185">Reference proteome</keyword>
<sequence length="125" mass="13106">MSIMNRSSTREVQVHTEAVEGFPARIRSLLLEVADRRGTATHGPWEDGSGEPLQSDAEAALRWIELHAADTGGAAGHTVQPIHGLVQLAERVAGLNASSGEIGAGMLAQLVQQASAALAVHRPTI</sequence>
<dbReference type="Proteomes" id="UP000595064">
    <property type="component" value="Plasmid unnamed"/>
</dbReference>
<dbReference type="RefSeq" id="WP_074921841.1">
    <property type="nucleotide sequence ID" value="NZ_CP065749.1"/>
</dbReference>
<geneLocation type="plasmid" evidence="1 2">
    <name>unnamed</name>
</geneLocation>
<dbReference type="KEGG" id="dla:I6G47_32925"/>
<dbReference type="GeneID" id="94688945"/>
<accession>A0A7T3DHF0</accession>
<organism evidence="1 2">
    <name type="scientific">Delftia lacustris</name>
    <dbReference type="NCBI Taxonomy" id="558537"/>
    <lineage>
        <taxon>Bacteria</taxon>
        <taxon>Pseudomonadati</taxon>
        <taxon>Pseudomonadota</taxon>
        <taxon>Betaproteobacteria</taxon>
        <taxon>Burkholderiales</taxon>
        <taxon>Comamonadaceae</taxon>
        <taxon>Delftia</taxon>
    </lineage>
</organism>
<evidence type="ECO:0000313" key="2">
    <source>
        <dbReference type="Proteomes" id="UP000595064"/>
    </source>
</evidence>
<dbReference type="EMBL" id="CP065749">
    <property type="protein sequence ID" value="QPS84952.1"/>
    <property type="molecule type" value="Genomic_DNA"/>
</dbReference>
<name>A0A7T3DHF0_9BURK</name>
<dbReference type="AlphaFoldDB" id="A0A7T3DHF0"/>
<evidence type="ECO:0000313" key="1">
    <source>
        <dbReference type="EMBL" id="QPS84952.1"/>
    </source>
</evidence>
<gene>
    <name evidence="1" type="ORF">I6G47_32925</name>
</gene>
<proteinExistence type="predicted"/>
<protein>
    <submittedName>
        <fullName evidence="1">Uncharacterized protein</fullName>
    </submittedName>
</protein>
<reference evidence="1 2" key="1">
    <citation type="submission" date="2020-12" db="EMBL/GenBank/DDBJ databases">
        <title>FDA dAtabase for Regulatory Grade micrObial Sequences (FDA-ARGOS): Supporting development and validation of Infectious Disease Dx tests.</title>
        <authorList>
            <person name="Sproer C."/>
            <person name="Gronow S."/>
            <person name="Severitt S."/>
            <person name="Schroder I."/>
            <person name="Tallon L."/>
            <person name="Sadzewicz L."/>
            <person name="Zhao X."/>
            <person name="Boylan J."/>
            <person name="Ott S."/>
            <person name="Bowen H."/>
            <person name="Vavikolanu K."/>
            <person name="Mehta A."/>
            <person name="Aluvathingal J."/>
            <person name="Nadendla S."/>
            <person name="Lowell S."/>
            <person name="Myers T."/>
            <person name="Yan Y."/>
            <person name="Sichtig H."/>
        </authorList>
    </citation>
    <scope>NUCLEOTIDE SEQUENCE [LARGE SCALE GENOMIC DNA]</scope>
    <source>
        <strain evidence="1 2">FDAARGOS_890</strain>
        <plasmid evidence="1 2">unnamed</plasmid>
    </source>
</reference>
<keyword evidence="1" id="KW-0614">Plasmid</keyword>